<keyword evidence="3" id="KW-0804">Transcription</keyword>
<dbReference type="AlphaFoldDB" id="A0AA37TQP6"/>
<dbReference type="CDD" id="cd09892">
    <property type="entry name" value="NGN_SP_RfaH"/>
    <property type="match status" value="1"/>
</dbReference>
<dbReference type="Pfam" id="PF02357">
    <property type="entry name" value="NusG"/>
    <property type="match status" value="1"/>
</dbReference>
<dbReference type="InterPro" id="IPR036735">
    <property type="entry name" value="NGN_dom_sf"/>
</dbReference>
<keyword evidence="1" id="KW-0889">Transcription antitermination</keyword>
<dbReference type="SUPFAM" id="SSF50104">
    <property type="entry name" value="Translation proteins SH3-like domain"/>
    <property type="match status" value="1"/>
</dbReference>
<evidence type="ECO:0000313" key="5">
    <source>
        <dbReference type="EMBL" id="GLS82876.1"/>
    </source>
</evidence>
<keyword evidence="6" id="KW-1185">Reference proteome</keyword>
<dbReference type="GO" id="GO:0005829">
    <property type="term" value="C:cytosol"/>
    <property type="evidence" value="ECO:0007669"/>
    <property type="project" value="TreeGrafter"/>
</dbReference>
<comment type="caution">
    <text evidence="5">The sequence shown here is derived from an EMBL/GenBank/DDBJ whole genome shotgun (WGS) entry which is preliminary data.</text>
</comment>
<dbReference type="GO" id="GO:0006354">
    <property type="term" value="P:DNA-templated transcription elongation"/>
    <property type="evidence" value="ECO:0007669"/>
    <property type="project" value="InterPro"/>
</dbReference>
<dbReference type="InterPro" id="IPR006645">
    <property type="entry name" value="NGN-like_dom"/>
</dbReference>
<accession>A0AA37TQP6</accession>
<dbReference type="NCBIfam" id="TIGR01955">
    <property type="entry name" value="RfaH"/>
    <property type="match status" value="1"/>
</dbReference>
<dbReference type="Proteomes" id="UP001157439">
    <property type="component" value="Unassembled WGS sequence"/>
</dbReference>
<name>A0AA37TQP6_9GAMM</name>
<proteinExistence type="predicted"/>
<dbReference type="SUPFAM" id="SSF82679">
    <property type="entry name" value="N-utilization substance G protein NusG, N-terminal domain"/>
    <property type="match status" value="1"/>
</dbReference>
<organism evidence="5 6">
    <name type="scientific">Paraferrimonas haliotis</name>
    <dbReference type="NCBI Taxonomy" id="2013866"/>
    <lineage>
        <taxon>Bacteria</taxon>
        <taxon>Pseudomonadati</taxon>
        <taxon>Pseudomonadota</taxon>
        <taxon>Gammaproteobacteria</taxon>
        <taxon>Alteromonadales</taxon>
        <taxon>Ferrimonadaceae</taxon>
        <taxon>Paraferrimonas</taxon>
    </lineage>
</organism>
<dbReference type="PANTHER" id="PTHR30265">
    <property type="entry name" value="RHO-INTERACTING TRANSCRIPTION TERMINATION FACTOR NUSG"/>
    <property type="match status" value="1"/>
</dbReference>
<dbReference type="InterPro" id="IPR010215">
    <property type="entry name" value="Transcription_antiterm_RfaH"/>
</dbReference>
<dbReference type="EMBL" id="BSPO01000002">
    <property type="protein sequence ID" value="GLS82876.1"/>
    <property type="molecule type" value="Genomic_DNA"/>
</dbReference>
<dbReference type="NCBIfam" id="NF006534">
    <property type="entry name" value="PRK09014.1"/>
    <property type="match status" value="1"/>
</dbReference>
<feature type="domain" description="NusG-like N-terminal" evidence="4">
    <location>
        <begin position="44"/>
        <end position="143"/>
    </location>
</feature>
<reference evidence="5 6" key="1">
    <citation type="journal article" date="2014" name="Int. J. Syst. Evol. Microbiol.">
        <title>Complete genome sequence of Corynebacterium casei LMG S-19264T (=DSM 44701T), isolated from a smear-ripened cheese.</title>
        <authorList>
            <consortium name="US DOE Joint Genome Institute (JGI-PGF)"/>
            <person name="Walter F."/>
            <person name="Albersmeier A."/>
            <person name="Kalinowski J."/>
            <person name="Ruckert C."/>
        </authorList>
    </citation>
    <scope>NUCLEOTIDE SEQUENCE [LARGE SCALE GENOMIC DNA]</scope>
    <source>
        <strain evidence="5 6">NBRC 112785</strain>
    </source>
</reference>
<protein>
    <submittedName>
        <fullName evidence="5">Transcription antitermination protein RfaH</fullName>
    </submittedName>
</protein>
<evidence type="ECO:0000313" key="6">
    <source>
        <dbReference type="Proteomes" id="UP001157439"/>
    </source>
</evidence>
<evidence type="ECO:0000256" key="3">
    <source>
        <dbReference type="ARBA" id="ARBA00023163"/>
    </source>
</evidence>
<dbReference type="GO" id="GO:0031564">
    <property type="term" value="P:transcription antitermination"/>
    <property type="evidence" value="ECO:0007669"/>
    <property type="project" value="UniProtKB-KW"/>
</dbReference>
<evidence type="ECO:0000259" key="4">
    <source>
        <dbReference type="SMART" id="SM00738"/>
    </source>
</evidence>
<sequence>MLQDTFSLNSPAVLPKINASAKKQQWLTANSADIIAPSSIEGSFMNWYLVYSKPKSEQRAKENLEAQQLEVYLPTLTRKKRLKSVTKSVTETLFPGYLFVRFDPEQFSVRTIKNTRGVASVVQFGSCLQQVPEQAIQAIKCKLLDQPQQFVSTAETFNSGDNVEVTEGPFAHLNAIYDIESGEQRCFVLLEMMGNQHRIELAQDHIRKA</sequence>
<keyword evidence="2" id="KW-0805">Transcription regulation</keyword>
<dbReference type="InterPro" id="IPR043425">
    <property type="entry name" value="NusG-like"/>
</dbReference>
<dbReference type="Gene3D" id="3.30.70.940">
    <property type="entry name" value="NusG, N-terminal domain"/>
    <property type="match status" value="1"/>
</dbReference>
<dbReference type="PANTHER" id="PTHR30265:SF7">
    <property type="entry name" value="TRANSCRIPTION ANTITERMINATION PROTEIN RFAH"/>
    <property type="match status" value="1"/>
</dbReference>
<dbReference type="InterPro" id="IPR008991">
    <property type="entry name" value="Translation_prot_SH3-like_sf"/>
</dbReference>
<dbReference type="CDD" id="cd06091">
    <property type="entry name" value="KOW_NusG"/>
    <property type="match status" value="1"/>
</dbReference>
<dbReference type="SMART" id="SM00738">
    <property type="entry name" value="NGN"/>
    <property type="match status" value="1"/>
</dbReference>
<gene>
    <name evidence="5" type="primary">rfaH</name>
    <name evidence="5" type="ORF">GCM10007894_08530</name>
</gene>
<evidence type="ECO:0000256" key="2">
    <source>
        <dbReference type="ARBA" id="ARBA00023015"/>
    </source>
</evidence>
<evidence type="ECO:0000256" key="1">
    <source>
        <dbReference type="ARBA" id="ARBA00022814"/>
    </source>
</evidence>